<feature type="compositionally biased region" description="Basic and acidic residues" evidence="1">
    <location>
        <begin position="55"/>
        <end position="67"/>
    </location>
</feature>
<feature type="compositionally biased region" description="Low complexity" evidence="1">
    <location>
        <begin position="606"/>
        <end position="619"/>
    </location>
</feature>
<feature type="compositionally biased region" description="Low complexity" evidence="1">
    <location>
        <begin position="550"/>
        <end position="563"/>
    </location>
</feature>
<feature type="compositionally biased region" description="Basic and acidic residues" evidence="1">
    <location>
        <begin position="306"/>
        <end position="317"/>
    </location>
</feature>
<dbReference type="AlphaFoldDB" id="A0AAI8Z0P6"/>
<organism evidence="2 3">
    <name type="scientific">Lecanosticta acicola</name>
    <dbReference type="NCBI Taxonomy" id="111012"/>
    <lineage>
        <taxon>Eukaryota</taxon>
        <taxon>Fungi</taxon>
        <taxon>Dikarya</taxon>
        <taxon>Ascomycota</taxon>
        <taxon>Pezizomycotina</taxon>
        <taxon>Dothideomycetes</taxon>
        <taxon>Dothideomycetidae</taxon>
        <taxon>Mycosphaerellales</taxon>
        <taxon>Mycosphaerellaceae</taxon>
        <taxon>Lecanosticta</taxon>
    </lineage>
</organism>
<comment type="caution">
    <text evidence="2">The sequence shown here is derived from an EMBL/GenBank/DDBJ whole genome shotgun (WGS) entry which is preliminary data.</text>
</comment>
<feature type="compositionally biased region" description="Basic and acidic residues" evidence="1">
    <location>
        <begin position="385"/>
        <end position="401"/>
    </location>
</feature>
<feature type="compositionally biased region" description="Basic and acidic residues" evidence="1">
    <location>
        <begin position="584"/>
        <end position="593"/>
    </location>
</feature>
<dbReference type="EMBL" id="CAVMBE010000035">
    <property type="protein sequence ID" value="CAK4030331.1"/>
    <property type="molecule type" value="Genomic_DNA"/>
</dbReference>
<feature type="compositionally biased region" description="Polar residues" evidence="1">
    <location>
        <begin position="446"/>
        <end position="466"/>
    </location>
</feature>
<sequence>MSQAKAAANKAAKKPAAPVAQADDWDSDESSAVPGTTVLAQRSEPPPQPSPRPAKTADSRRRPDASSRGKAAAPEPTLPASQRVVQRPASGSPIKPKSKPVIHRNDSGRDPRAHTVSSATGRQPATQCDDPNCRDPGCLPTRRSTVSYHQPQPAPYATHYAQYPNGAMPPPIASMMMPPPPRPRAGSTSRGARPVSIHGYSGLSYSGAQPGPPPSASAYYGYPQPYAAPQAAGYYGSTPSTQALDYPPASPVVPPSPTSPNMTTYPGFPGYAGGMSARAMAPNVAGLEMPKAVQPPGIARTMSARRTNERRDSRLLELEPPAADSESVTSDSSEYESEPERHRRRRSSARDSRPREQMTVVRHPKRPSVSQKYYTESSVPTTSQMRREPSRPREPLRRAPRSDNYYEYPSSPGVNDSDPTQRAMIPRRGTTSSSHSSRRPSVSTTASSGRTKNTSLTSNTDYSSDYSKVILEGPNGRRTAYLSKDQQAALSRRARQQQMDDRYAEAQRLQEERVSAYQRAMSGGELHELTAENIKKSQYRKSASHVSGRSQKSSGSGSQASKADGIKIQLGDTVLHVYGDAKVEMRPGEDGRPAHFFIASSSGRDSAYTASSKSSGSRMGRSRARGDMSKRERIPENEYEEPL</sequence>
<feature type="compositionally biased region" description="Pro residues" evidence="1">
    <location>
        <begin position="167"/>
        <end position="183"/>
    </location>
</feature>
<accession>A0AAI8Z0P6</accession>
<reference evidence="2" key="1">
    <citation type="submission" date="2023-11" db="EMBL/GenBank/DDBJ databases">
        <authorList>
            <person name="Alioto T."/>
            <person name="Alioto T."/>
            <person name="Gomez Garrido J."/>
        </authorList>
    </citation>
    <scope>NUCLEOTIDE SEQUENCE</scope>
</reference>
<evidence type="ECO:0000313" key="2">
    <source>
        <dbReference type="EMBL" id="CAK4030331.1"/>
    </source>
</evidence>
<keyword evidence="3" id="KW-1185">Reference proteome</keyword>
<evidence type="ECO:0000313" key="3">
    <source>
        <dbReference type="Proteomes" id="UP001296104"/>
    </source>
</evidence>
<feature type="region of interest" description="Disordered" evidence="1">
    <location>
        <begin position="1"/>
        <end position="265"/>
    </location>
</feature>
<feature type="compositionally biased region" description="Low complexity" evidence="1">
    <location>
        <begin position="216"/>
        <end position="237"/>
    </location>
</feature>
<dbReference type="Proteomes" id="UP001296104">
    <property type="component" value="Unassembled WGS sequence"/>
</dbReference>
<feature type="compositionally biased region" description="Polar residues" evidence="1">
    <location>
        <begin position="115"/>
        <end position="126"/>
    </location>
</feature>
<feature type="region of interest" description="Disordered" evidence="1">
    <location>
        <begin position="584"/>
        <end position="643"/>
    </location>
</feature>
<name>A0AAI8Z0P6_9PEZI</name>
<proteinExistence type="predicted"/>
<feature type="compositionally biased region" description="Pro residues" evidence="1">
    <location>
        <begin position="248"/>
        <end position="258"/>
    </location>
</feature>
<gene>
    <name evidence="2" type="ORF">LECACI_7A005489</name>
</gene>
<feature type="region of interest" description="Disordered" evidence="1">
    <location>
        <begin position="528"/>
        <end position="565"/>
    </location>
</feature>
<protein>
    <submittedName>
        <fullName evidence="2">Uncharacterized protein</fullName>
    </submittedName>
</protein>
<feature type="region of interest" description="Disordered" evidence="1">
    <location>
        <begin position="288"/>
        <end position="506"/>
    </location>
</feature>
<feature type="compositionally biased region" description="Basic and acidic residues" evidence="1">
    <location>
        <begin position="103"/>
        <end position="113"/>
    </location>
</feature>
<feature type="compositionally biased region" description="Low complexity" evidence="1">
    <location>
        <begin position="1"/>
        <end position="22"/>
    </location>
</feature>
<feature type="compositionally biased region" description="Basic and acidic residues" evidence="1">
    <location>
        <begin position="624"/>
        <end position="636"/>
    </location>
</feature>
<feature type="compositionally biased region" description="Low complexity" evidence="1">
    <location>
        <begin position="427"/>
        <end position="445"/>
    </location>
</feature>
<evidence type="ECO:0000256" key="1">
    <source>
        <dbReference type="SAM" id="MobiDB-lite"/>
    </source>
</evidence>
<feature type="compositionally biased region" description="Polar residues" evidence="1">
    <location>
        <begin position="368"/>
        <end position="384"/>
    </location>
</feature>